<dbReference type="InterPro" id="IPR002932">
    <property type="entry name" value="Glu_synthdom"/>
</dbReference>
<reference evidence="5 6" key="1">
    <citation type="journal article" date="2004" name="J. Bacteriol.">
        <title>Comparative genomics of two Leptospira interrogans serovars reveals novel insights into physiology and pathogenesis.</title>
        <authorList>
            <person name="Nascimento A.L."/>
            <person name="Ko A.I."/>
            <person name="Martins E.A."/>
            <person name="Monteiro-Vitorello C.B."/>
            <person name="Ho P.L."/>
            <person name="Haake D.A."/>
            <person name="Verjovski-Almeida S."/>
            <person name="Hartskeerl R.A."/>
            <person name="Marques M.V."/>
            <person name="Oliveira M.C."/>
            <person name="Menck C.F."/>
            <person name="Leite L.C."/>
            <person name="Carrer H."/>
            <person name="Coutinho L.L."/>
            <person name="Degrave W.M."/>
            <person name="Dellagostin O.A."/>
            <person name="El-Dorry H."/>
            <person name="Ferro E.S."/>
            <person name="Ferro M.I."/>
            <person name="Furlan L.R."/>
            <person name="Gamberini M."/>
            <person name="Giglioti E.A."/>
            <person name="Goes-Neto A."/>
            <person name="Goldman G.H."/>
            <person name="Goldman M.H."/>
            <person name="Harakava R."/>
            <person name="Jeronimo S.M."/>
            <person name="Junqueira-De-Azevedo I.L."/>
            <person name="Kimura E.T."/>
            <person name="Kuramae E.E."/>
            <person name="Lemos E.G."/>
            <person name="Lemos M.V."/>
            <person name="Marino C.L."/>
            <person name="Nunes L.R."/>
            <person name="De Oliveira R.C."/>
            <person name="Pereira G.G."/>
            <person name="Reis M.S."/>
            <person name="Schriefer A."/>
            <person name="Siqueira W.J."/>
            <person name="Sommer P."/>
            <person name="Tsai S.M."/>
            <person name="Simpson A.J."/>
            <person name="Ferro J.A."/>
            <person name="Camargo L.E."/>
            <person name="Kitajima J.P."/>
            <person name="Setubal J.C."/>
            <person name="Van Sluys M.A."/>
        </authorList>
    </citation>
    <scope>NUCLEOTIDE SEQUENCE [LARGE SCALE GENOMIC DNA]</scope>
    <source>
        <strain evidence="5 6">Fiocruz L1-130</strain>
    </source>
</reference>
<evidence type="ECO:0000256" key="2">
    <source>
        <dbReference type="PIRNR" id="PIRNR006429"/>
    </source>
</evidence>
<dbReference type="Proteomes" id="UP000007037">
    <property type="component" value="Chromosome II"/>
</dbReference>
<dbReference type="SUPFAM" id="SSF51395">
    <property type="entry name" value="FMN-linked oxidoreductases"/>
    <property type="match status" value="1"/>
</dbReference>
<accession>Q75FG9</accession>
<dbReference type="KEGG" id="lic:LIC_20220"/>
<feature type="domain" description="Glutamate synthase" evidence="4">
    <location>
        <begin position="162"/>
        <end position="486"/>
    </location>
</feature>
<dbReference type="PIRSF" id="PIRSF500060">
    <property type="entry name" value="UCP500060"/>
    <property type="match status" value="1"/>
</dbReference>
<dbReference type="GO" id="GO:0015930">
    <property type="term" value="F:glutamate synthase activity"/>
    <property type="evidence" value="ECO:0007669"/>
    <property type="project" value="InterPro"/>
</dbReference>
<dbReference type="InterPro" id="IPR013785">
    <property type="entry name" value="Aldolase_TIM"/>
</dbReference>
<dbReference type="PANTHER" id="PTHR43819">
    <property type="entry name" value="ARCHAEAL-TYPE GLUTAMATE SYNTHASE [NADPH]"/>
    <property type="match status" value="1"/>
</dbReference>
<dbReference type="Gene3D" id="3.20.20.70">
    <property type="entry name" value="Aldolase class I"/>
    <property type="match status" value="1"/>
</dbReference>
<name>Q75FG9_LEPIC</name>
<proteinExistence type="inferred from homology"/>
<sequence length="550" mass="61912">MIKIFLAKHFPKVQNYRMQNSMILQFISEHPWYSLFYTIGTYLFFALLHDIFQRRHAIKHNFPLVGRIRYIFETIGPELRQYWVANDKEEMPFNRAERSWVYATAKKQNNNFGFGTTELLYEAGYPIIKHSAFPFPESKVKHLKNDTSMIPCLKVIGEFHNRKKPFRPPSVVNISAMSYGSLGKNAVSALNKGAMMAHCYQNTGEGGISPYHKLGGDIVWQIGTGYFGARDEKGNFSLEVFGQKIQENPQIRMIEIKLSQGAKPGKGGILPGKKVTKQIASIRGVPIGKDCVSPNAHSEFGNVNELIDFIERLHFASGLPVGIKSAIGEIHFWNELAERMKQTNKGPDFITIDGGEGGTGAAPLAFADHVSLPFKVGFARVYQIFQKEKLSERMAWIGSGKLGFPDRAIVAFAMGCDLINVAREAMMSIGCIQAQRCHTDHCPAGVATQNRWLQAGLDIELKAERNANYIKGLRKEVLSVTHAAGYEHPLQFRGSDIEISAGLNIFKTLETILGYERDHVHFTKMLDYTDHTYLEEYMQGTTKQEHPKTV</sequence>
<keyword evidence="3" id="KW-1133">Transmembrane helix</keyword>
<feature type="transmembrane region" description="Helical" evidence="3">
    <location>
        <begin position="32"/>
        <end position="52"/>
    </location>
</feature>
<keyword evidence="3" id="KW-0812">Transmembrane</keyword>
<gene>
    <name evidence="5" type="primary">gltB</name>
    <name evidence="5" type="ordered locus">LIC_20220</name>
</gene>
<dbReference type="EMBL" id="AE016824">
    <property type="protein sequence ID" value="AAS72246.1"/>
    <property type="molecule type" value="Genomic_DNA"/>
</dbReference>
<evidence type="ECO:0000256" key="3">
    <source>
        <dbReference type="SAM" id="Phobius"/>
    </source>
</evidence>
<dbReference type="Pfam" id="PF01645">
    <property type="entry name" value="Glu_synthase"/>
    <property type="match status" value="1"/>
</dbReference>
<dbReference type="AlphaFoldDB" id="Q75FG9"/>
<evidence type="ECO:0000313" key="5">
    <source>
        <dbReference type="EMBL" id="AAS72246.1"/>
    </source>
</evidence>
<dbReference type="CDD" id="cd02808">
    <property type="entry name" value="GltS_FMN"/>
    <property type="match status" value="1"/>
</dbReference>
<evidence type="ECO:0000313" key="6">
    <source>
        <dbReference type="Proteomes" id="UP000007037"/>
    </source>
</evidence>
<dbReference type="FunFam" id="3.20.20.70:FF:000156">
    <property type="entry name" value="Glutamate synthase domain protein"/>
    <property type="match status" value="1"/>
</dbReference>
<organism evidence="5 6">
    <name type="scientific">Leptospira interrogans serogroup Icterohaemorrhagiae serovar copenhageni (strain Fiocruz L1-130)</name>
    <dbReference type="NCBI Taxonomy" id="267671"/>
    <lineage>
        <taxon>Bacteria</taxon>
        <taxon>Pseudomonadati</taxon>
        <taxon>Spirochaetota</taxon>
        <taxon>Spirochaetia</taxon>
        <taxon>Leptospirales</taxon>
        <taxon>Leptospiraceae</taxon>
        <taxon>Leptospira</taxon>
    </lineage>
</organism>
<dbReference type="PANTHER" id="PTHR43819:SF1">
    <property type="entry name" value="ARCHAEAL-TYPE GLUTAMATE SYNTHASE [NADPH]"/>
    <property type="match status" value="1"/>
</dbReference>
<evidence type="ECO:0000256" key="1">
    <source>
        <dbReference type="ARBA" id="ARBA00009716"/>
    </source>
</evidence>
<comment type="similarity">
    <text evidence="1 2">Belongs to the glutamate synthase family.</text>
</comment>
<keyword evidence="3" id="KW-0472">Membrane</keyword>
<evidence type="ECO:0000259" key="4">
    <source>
        <dbReference type="Pfam" id="PF01645"/>
    </source>
</evidence>
<dbReference type="InterPro" id="IPR027283">
    <property type="entry name" value="YerD"/>
</dbReference>
<dbReference type="InterPro" id="IPR024188">
    <property type="entry name" value="GltB"/>
</dbReference>
<dbReference type="PIRSF" id="PIRSF006429">
    <property type="entry name" value="GOGAT_lg_2"/>
    <property type="match status" value="1"/>
</dbReference>
<dbReference type="GO" id="GO:0006537">
    <property type="term" value="P:glutamate biosynthetic process"/>
    <property type="evidence" value="ECO:0007669"/>
    <property type="project" value="InterPro"/>
</dbReference>
<dbReference type="HOGENOM" id="CLU_026563_1_1_12"/>
<protein>
    <submittedName>
        <fullName evidence="5">Glutamate synthase</fullName>
    </submittedName>
</protein>